<sequence length="66" mass="7575">MKKTLITLAISVVTSLIPSILINYNLLEEAKQSEFLVTYFIVWTIGFIFALLIITDVLSIKETFFF</sequence>
<protein>
    <submittedName>
        <fullName evidence="2">Uncharacterized protein</fullName>
    </submittedName>
</protein>
<reference evidence="2 3" key="1">
    <citation type="submission" date="2024-03" db="EMBL/GenBank/DDBJ databases">
        <title>The Genome Sequence of Enterococcus sp. DIV2402.</title>
        <authorList>
            <consortium name="The Broad Institute Genomics Platform"/>
            <consortium name="The Broad Institute Microbial Omics Core"/>
            <consortium name="The Broad Institute Genomic Center for Infectious Diseases"/>
            <person name="Earl A."/>
            <person name="Manson A."/>
            <person name="Gilmore M."/>
            <person name="Schwartman J."/>
            <person name="Shea T."/>
            <person name="Abouelleil A."/>
            <person name="Cao P."/>
            <person name="Chapman S."/>
            <person name="Cusick C."/>
            <person name="Young S."/>
            <person name="Neafsey D."/>
            <person name="Nusbaum C."/>
            <person name="Birren B."/>
        </authorList>
    </citation>
    <scope>NUCLEOTIDE SEQUENCE [LARGE SCALE GENOMIC DNA]</scope>
    <source>
        <strain evidence="2 3">DIV2402</strain>
    </source>
</reference>
<feature type="transmembrane region" description="Helical" evidence="1">
    <location>
        <begin position="36"/>
        <end position="58"/>
    </location>
</feature>
<organism evidence="2 3">
    <name type="scientific">Candidatus Enterococcus lowellii</name>
    <dbReference type="NCBI Taxonomy" id="2230877"/>
    <lineage>
        <taxon>Bacteria</taxon>
        <taxon>Bacillati</taxon>
        <taxon>Bacillota</taxon>
        <taxon>Bacilli</taxon>
        <taxon>Lactobacillales</taxon>
        <taxon>Enterococcaceae</taxon>
        <taxon>Enterococcus</taxon>
    </lineage>
</organism>
<keyword evidence="1" id="KW-0472">Membrane</keyword>
<evidence type="ECO:0000313" key="3">
    <source>
        <dbReference type="Proteomes" id="UP000664701"/>
    </source>
</evidence>
<dbReference type="EMBL" id="CP147251">
    <property type="protein sequence ID" value="WYJ77137.1"/>
    <property type="molecule type" value="Genomic_DNA"/>
</dbReference>
<evidence type="ECO:0000256" key="1">
    <source>
        <dbReference type="SAM" id="Phobius"/>
    </source>
</evidence>
<dbReference type="RefSeq" id="WP_339076092.1">
    <property type="nucleotide sequence ID" value="NZ_CP147251.1"/>
</dbReference>
<feature type="transmembrane region" description="Helical" evidence="1">
    <location>
        <begin position="5"/>
        <end position="24"/>
    </location>
</feature>
<proteinExistence type="predicted"/>
<keyword evidence="1" id="KW-1133">Transmembrane helix</keyword>
<accession>A0ABZ2SNM0</accession>
<evidence type="ECO:0000313" key="2">
    <source>
        <dbReference type="EMBL" id="WYJ77137.1"/>
    </source>
</evidence>
<dbReference type="Proteomes" id="UP000664701">
    <property type="component" value="Chromosome"/>
</dbReference>
<name>A0ABZ2SNM0_9ENTE</name>
<keyword evidence="3" id="KW-1185">Reference proteome</keyword>
<gene>
    <name evidence="2" type="ORF">DOK78_001775</name>
</gene>
<keyword evidence="1" id="KW-0812">Transmembrane</keyword>